<dbReference type="AlphaFoldDB" id="A0A1H0CK11"/>
<feature type="active site" description="Proton donor" evidence="2">
    <location>
        <position position="88"/>
    </location>
</feature>
<dbReference type="Proteomes" id="UP000198541">
    <property type="component" value="Unassembled WGS sequence"/>
</dbReference>
<evidence type="ECO:0000313" key="3">
    <source>
        <dbReference type="EMBL" id="SDN58224.1"/>
    </source>
</evidence>
<dbReference type="RefSeq" id="WP_092535660.1">
    <property type="nucleotide sequence ID" value="NZ_FNIM01000007.1"/>
</dbReference>
<reference evidence="4" key="1">
    <citation type="submission" date="2016-10" db="EMBL/GenBank/DDBJ databases">
        <authorList>
            <person name="Varghese N."/>
            <person name="Submissions S."/>
        </authorList>
    </citation>
    <scope>NUCLEOTIDE SEQUENCE [LARGE SCALE GENOMIC DNA]</scope>
    <source>
        <strain evidence="4">DSM 27982</strain>
    </source>
</reference>
<dbReference type="PANTHER" id="PTHR40588">
    <property type="entry name" value="MRNA INTERFERASE TOXIN YAFQ"/>
    <property type="match status" value="1"/>
</dbReference>
<evidence type="ECO:0000256" key="1">
    <source>
        <dbReference type="ARBA" id="ARBA00022649"/>
    </source>
</evidence>
<protein>
    <submittedName>
        <fullName evidence="3">mRNA interferase YafQ</fullName>
    </submittedName>
</protein>
<organism evidence="3 4">
    <name type="scientific">Actinomyces ruminicola</name>
    <dbReference type="NCBI Taxonomy" id="332524"/>
    <lineage>
        <taxon>Bacteria</taxon>
        <taxon>Bacillati</taxon>
        <taxon>Actinomycetota</taxon>
        <taxon>Actinomycetes</taxon>
        <taxon>Actinomycetales</taxon>
        <taxon>Actinomycetaceae</taxon>
        <taxon>Actinomyces</taxon>
    </lineage>
</organism>
<evidence type="ECO:0000256" key="2">
    <source>
        <dbReference type="PIRSR" id="PIRSR006156-1"/>
    </source>
</evidence>
<dbReference type="NCBIfam" id="TIGR02385">
    <property type="entry name" value="RelE_StbE"/>
    <property type="match status" value="1"/>
</dbReference>
<dbReference type="EMBL" id="FNIM01000007">
    <property type="protein sequence ID" value="SDN58224.1"/>
    <property type="molecule type" value="Genomic_DNA"/>
</dbReference>
<dbReference type="PIRSF" id="PIRSF006156">
    <property type="entry name" value="YafQ"/>
    <property type="match status" value="1"/>
</dbReference>
<dbReference type="SUPFAM" id="SSF143011">
    <property type="entry name" value="RelE-like"/>
    <property type="match status" value="1"/>
</dbReference>
<dbReference type="PANTHER" id="PTHR40588:SF1">
    <property type="entry name" value="MRNA INTERFERASE TOXIN YAFQ"/>
    <property type="match status" value="1"/>
</dbReference>
<dbReference type="Gene3D" id="3.30.2310.20">
    <property type="entry name" value="RelE-like"/>
    <property type="match status" value="1"/>
</dbReference>
<keyword evidence="4" id="KW-1185">Reference proteome</keyword>
<dbReference type="GO" id="GO:0006402">
    <property type="term" value="P:mRNA catabolic process"/>
    <property type="evidence" value="ECO:0007669"/>
    <property type="project" value="TreeGrafter"/>
</dbReference>
<evidence type="ECO:0000313" key="4">
    <source>
        <dbReference type="Proteomes" id="UP000198541"/>
    </source>
</evidence>
<dbReference type="Pfam" id="PF15738">
    <property type="entry name" value="YafQ_toxin"/>
    <property type="match status" value="1"/>
</dbReference>
<keyword evidence="1" id="KW-1277">Toxin-antitoxin system</keyword>
<proteinExistence type="predicted"/>
<accession>A0A1H0CK11</accession>
<sequence length="92" mass="10850">MREREIAYRPAFLRDVKRLKRKHYNMDALKIAIQAVAERRTDWLKRHRDHQLTGNLAAYRVLHIAADWLLLYTIDADGTLILARTGSHDELL</sequence>
<dbReference type="GO" id="GO:0004521">
    <property type="term" value="F:RNA endonuclease activity"/>
    <property type="evidence" value="ECO:0007669"/>
    <property type="project" value="TreeGrafter"/>
</dbReference>
<dbReference type="GO" id="GO:0006415">
    <property type="term" value="P:translational termination"/>
    <property type="evidence" value="ECO:0007669"/>
    <property type="project" value="TreeGrafter"/>
</dbReference>
<gene>
    <name evidence="3" type="ORF">SAMN05216355_10750</name>
</gene>
<dbReference type="InterPro" id="IPR035093">
    <property type="entry name" value="RelE/ParE_toxin_dom_sf"/>
</dbReference>
<dbReference type="InterPro" id="IPR007712">
    <property type="entry name" value="RelE/ParE_toxin"/>
</dbReference>
<dbReference type="InterPro" id="IPR004386">
    <property type="entry name" value="Toxin_YafQ-like"/>
</dbReference>
<name>A0A1H0CK11_9ACTO</name>